<feature type="signal peptide" evidence="1">
    <location>
        <begin position="1"/>
        <end position="26"/>
    </location>
</feature>
<comment type="caution">
    <text evidence="2">The sequence shown here is derived from an EMBL/GenBank/DDBJ whole genome shotgun (WGS) entry which is preliminary data.</text>
</comment>
<proteinExistence type="predicted"/>
<keyword evidence="1" id="KW-0732">Signal</keyword>
<feature type="chain" id="PRO_5043472010" evidence="1">
    <location>
        <begin position="27"/>
        <end position="100"/>
    </location>
</feature>
<sequence>MCQGAVNGVLVALLVFPSLLWTSLLSTPEVFHQSIRILWSKSPADIAVGSEADYYNNQDEEGVKDVAFESGDVTKDAGVNLRLSETTSILPLGLRLRSHW</sequence>
<evidence type="ECO:0000313" key="2">
    <source>
        <dbReference type="EMBL" id="CAK7943432.1"/>
    </source>
</evidence>
<gene>
    <name evidence="2" type="ORF">PM001_LOCUS28582</name>
</gene>
<reference evidence="2" key="1">
    <citation type="submission" date="2024-01" db="EMBL/GenBank/DDBJ databases">
        <authorList>
            <person name="Webb A."/>
        </authorList>
    </citation>
    <scope>NUCLEOTIDE SEQUENCE</scope>
    <source>
        <strain evidence="2">Pm1</strain>
    </source>
</reference>
<organism evidence="2 3">
    <name type="scientific">Peronospora matthiolae</name>
    <dbReference type="NCBI Taxonomy" id="2874970"/>
    <lineage>
        <taxon>Eukaryota</taxon>
        <taxon>Sar</taxon>
        <taxon>Stramenopiles</taxon>
        <taxon>Oomycota</taxon>
        <taxon>Peronosporomycetes</taxon>
        <taxon>Peronosporales</taxon>
        <taxon>Peronosporaceae</taxon>
        <taxon>Peronospora</taxon>
    </lineage>
</organism>
<dbReference type="EMBL" id="CAKLBY020000302">
    <property type="protein sequence ID" value="CAK7943432.1"/>
    <property type="molecule type" value="Genomic_DNA"/>
</dbReference>
<accession>A0AAV1VB35</accession>
<evidence type="ECO:0000256" key="1">
    <source>
        <dbReference type="SAM" id="SignalP"/>
    </source>
</evidence>
<protein>
    <submittedName>
        <fullName evidence="2">Uncharacterized protein</fullName>
    </submittedName>
</protein>
<evidence type="ECO:0000313" key="3">
    <source>
        <dbReference type="Proteomes" id="UP001162060"/>
    </source>
</evidence>
<name>A0AAV1VB35_9STRA</name>
<dbReference type="Proteomes" id="UP001162060">
    <property type="component" value="Unassembled WGS sequence"/>
</dbReference>
<dbReference type="AlphaFoldDB" id="A0AAV1VB35"/>